<dbReference type="Proteomes" id="UP000637239">
    <property type="component" value="Chromosome 3"/>
</dbReference>
<dbReference type="GeneID" id="66981256"/>
<dbReference type="Proteomes" id="UP000637239">
    <property type="component" value="Chromosome 4"/>
</dbReference>
<dbReference type="EMBL" id="AP024419">
    <property type="protein sequence ID" value="BCR87893.1"/>
    <property type="molecule type" value="Genomic_DNA"/>
</dbReference>
<dbReference type="KEGG" id="ache:ACHE_30884S"/>
<dbReference type="EMBL" id="AP024419">
    <property type="protein sequence ID" value="BCR88802.1"/>
    <property type="molecule type" value="Genomic_DNA"/>
</dbReference>
<dbReference type="EMBL" id="AP024418">
    <property type="protein sequence ID" value="BCR86897.1"/>
    <property type="molecule type" value="Genomic_DNA"/>
</dbReference>
<evidence type="ECO:0000313" key="5">
    <source>
        <dbReference type="Proteomes" id="UP000637239"/>
    </source>
</evidence>
<protein>
    <recommendedName>
        <fullName evidence="6">Zn(2)-C6 fungal-type domain-containing protein</fullName>
    </recommendedName>
</protein>
<dbReference type="Proteomes" id="UP000637239">
    <property type="component" value="Chromosome 7"/>
</dbReference>
<organism evidence="2 5">
    <name type="scientific">Aspergillus chevalieri</name>
    <name type="common">Eurotium chevalieri</name>
    <dbReference type="NCBI Taxonomy" id="182096"/>
    <lineage>
        <taxon>Eukaryota</taxon>
        <taxon>Fungi</taxon>
        <taxon>Dikarya</taxon>
        <taxon>Ascomycota</taxon>
        <taxon>Pezizomycotina</taxon>
        <taxon>Eurotiomycetes</taxon>
        <taxon>Eurotiomycetidae</taxon>
        <taxon>Eurotiales</taxon>
        <taxon>Aspergillaceae</taxon>
        <taxon>Aspergillus</taxon>
        <taxon>Aspergillus subgen. Aspergillus</taxon>
    </lineage>
</organism>
<evidence type="ECO:0000313" key="2">
    <source>
        <dbReference type="EMBL" id="BCR87893.1"/>
    </source>
</evidence>
<evidence type="ECO:0000313" key="3">
    <source>
        <dbReference type="EMBL" id="BCR88802.1"/>
    </source>
</evidence>
<accession>A0A7R7VPS4</accession>
<sequence length="190" mass="21996">MSGSDQVTRRLRLYNRILQFGSPVEPRCEFCFLRGHTCIMDSKYQKCAECTRRGRKCERQFHDEKEWNRLEKSRKELRDKIRKVRESIATSYATLNRLERQEEYLNERGSRMLVHDSNMLERLDEENPPSAEDLQELERSANEEAARIAAVSKDLSLSQVMDSPSFWENFDSAVAGGIPSPTGGNQSSSR</sequence>
<dbReference type="AlphaFoldDB" id="A0A7R7VPS4"/>
<keyword evidence="5" id="KW-1185">Reference proteome</keyword>
<evidence type="ECO:0000313" key="4">
    <source>
        <dbReference type="EMBL" id="BCR91195.1"/>
    </source>
</evidence>
<reference evidence="2" key="1">
    <citation type="submission" date="2021-01" db="EMBL/GenBank/DDBJ databases">
        <authorList>
            <consortium name="Aspergillus chevalieri M1 genome sequencing consortium"/>
            <person name="Kazuki M."/>
            <person name="Futagami T."/>
        </authorList>
    </citation>
    <scope>NUCLEOTIDE SEQUENCE</scope>
    <source>
        <strain evidence="2">M1</strain>
    </source>
</reference>
<proteinExistence type="predicted"/>
<evidence type="ECO:0000313" key="1">
    <source>
        <dbReference type="EMBL" id="BCR86897.1"/>
    </source>
</evidence>
<reference evidence="2" key="2">
    <citation type="submission" date="2021-02" db="EMBL/GenBank/DDBJ databases">
        <title>Aspergillus chevalieri M1 genome sequence.</title>
        <authorList>
            <person name="Kadooka C."/>
            <person name="Mori K."/>
            <person name="Futagami T."/>
        </authorList>
    </citation>
    <scope>NUCLEOTIDE SEQUENCE</scope>
    <source>
        <strain evidence="2">M1</strain>
    </source>
</reference>
<evidence type="ECO:0008006" key="6">
    <source>
        <dbReference type="Google" id="ProtNLM"/>
    </source>
</evidence>
<name>A0A7R7VPS4_ASPCH</name>
<gene>
    <name evidence="1" type="ORF">ACHE_30884S</name>
    <name evidence="2" type="ORF">ACHE_40457S</name>
    <name evidence="3" type="ORF">ACHE_41366S</name>
    <name evidence="4" type="ORF">ACHE_70038S</name>
</gene>
<dbReference type="RefSeq" id="XP_043135419.1">
    <property type="nucleotide sequence ID" value="XM_043277551.1"/>
</dbReference>
<dbReference type="EMBL" id="AP024422">
    <property type="protein sequence ID" value="BCR91195.1"/>
    <property type="molecule type" value="Genomic_DNA"/>
</dbReference>